<comment type="cofactor">
    <cofactor evidence="17">
        <name>Mg(2+)</name>
        <dbReference type="ChEBI" id="CHEBI:18420"/>
    </cofactor>
</comment>
<keyword evidence="6 17" id="KW-0547">Nucleotide-binding</keyword>
<dbReference type="RefSeq" id="WP_354601920.1">
    <property type="nucleotide sequence ID" value="NZ_JBEWZI010000017.1"/>
</dbReference>
<feature type="binding site" evidence="17">
    <location>
        <position position="307"/>
    </location>
    <ligand>
        <name>(6S)-NADPHX</name>
        <dbReference type="ChEBI" id="CHEBI:64076"/>
    </ligand>
</feature>
<protein>
    <recommendedName>
        <fullName evidence="19">Bifunctional NAD(P)H-hydrate repair enzyme</fullName>
    </recommendedName>
    <alternativeName>
        <fullName evidence="19">Nicotinamide nucleotide repair protein</fullName>
    </alternativeName>
    <domain>
        <recommendedName>
            <fullName evidence="19">ADP-dependent (S)-NAD(P)H-hydrate dehydratase</fullName>
            <ecNumber evidence="19">4.2.1.136</ecNumber>
        </recommendedName>
        <alternativeName>
            <fullName evidence="19">ADP-dependent NAD(P)HX dehydratase</fullName>
        </alternativeName>
    </domain>
    <domain>
        <recommendedName>
            <fullName evidence="19">NAD(P)H-hydrate epimerase</fullName>
            <ecNumber evidence="19">5.1.99.6</ecNumber>
        </recommendedName>
    </domain>
</protein>
<dbReference type="InterPro" id="IPR036652">
    <property type="entry name" value="YjeF_N_dom_sf"/>
</dbReference>
<feature type="binding site" evidence="17">
    <location>
        <begin position="397"/>
        <end position="401"/>
    </location>
    <ligand>
        <name>AMP</name>
        <dbReference type="ChEBI" id="CHEBI:456215"/>
    </ligand>
</feature>
<evidence type="ECO:0000256" key="4">
    <source>
        <dbReference type="ARBA" id="ARBA00009524"/>
    </source>
</evidence>
<comment type="function">
    <text evidence="17">Catalyzes the dehydration of the S-form of NAD(P)HX at the expense of ADP, which is converted to AMP. Together with NAD(P)HX epimerase, which catalyzes the epimerization of the S- and R-forms, the enzyme allows the repair of both epimers of NAD(P)HX, a damaged form of NAD(P)H that is a result of enzymatic or heat-dependent hydration.</text>
</comment>
<feature type="binding site" evidence="18">
    <location>
        <begin position="126"/>
        <end position="132"/>
    </location>
    <ligand>
        <name>(6S)-NADPHX</name>
        <dbReference type="ChEBI" id="CHEBI:64076"/>
    </ligand>
</feature>
<comment type="caution">
    <text evidence="18">Lacks conserved residue(s) required for the propagation of feature annotation.</text>
</comment>
<dbReference type="InterPro" id="IPR029056">
    <property type="entry name" value="Ribokinase-like"/>
</dbReference>
<comment type="similarity">
    <text evidence="18">Belongs to the NnrE/AIBP family.</text>
</comment>
<evidence type="ECO:0000256" key="9">
    <source>
        <dbReference type="ARBA" id="ARBA00022958"/>
    </source>
</evidence>
<dbReference type="Gene3D" id="3.40.50.10260">
    <property type="entry name" value="YjeF N-terminal domain"/>
    <property type="match status" value="1"/>
</dbReference>
<dbReference type="EC" id="5.1.99.6" evidence="19"/>
<evidence type="ECO:0000256" key="14">
    <source>
        <dbReference type="ARBA" id="ARBA00025153"/>
    </source>
</evidence>
<evidence type="ECO:0000256" key="3">
    <source>
        <dbReference type="ARBA" id="ARBA00006001"/>
    </source>
</evidence>
<comment type="function">
    <text evidence="14 19">Bifunctional enzyme that catalyzes the epimerization of the S- and R-forms of NAD(P)HX and the dehydration of the S-form of NAD(P)HX at the expense of ADP, which is converted to AMP. This allows the repair of both epimers of NAD(P)HX, a damaged form of NAD(P)H that is a result of enzymatic or heat-dependent hydration.</text>
</comment>
<comment type="cofactor">
    <cofactor evidence="18 19">
        <name>K(+)</name>
        <dbReference type="ChEBI" id="CHEBI:29103"/>
    </cofactor>
    <text evidence="18 19">Binds 1 potassium ion per subunit.</text>
</comment>
<dbReference type="SUPFAM" id="SSF53613">
    <property type="entry name" value="Ribokinase-like"/>
    <property type="match status" value="1"/>
</dbReference>
<evidence type="ECO:0000256" key="16">
    <source>
        <dbReference type="ARBA" id="ARBA00049209"/>
    </source>
</evidence>
<dbReference type="NCBIfam" id="TIGR00196">
    <property type="entry name" value="yjeF_cterm"/>
    <property type="match status" value="1"/>
</dbReference>
<comment type="subunit">
    <text evidence="17">Homotetramer.</text>
</comment>
<comment type="caution">
    <text evidence="22">The sequence shown here is derived from an EMBL/GenBank/DDBJ whole genome shotgun (WGS) entry which is preliminary data.</text>
</comment>
<keyword evidence="23" id="KW-1185">Reference proteome</keyword>
<evidence type="ECO:0000256" key="5">
    <source>
        <dbReference type="ARBA" id="ARBA00022723"/>
    </source>
</evidence>
<dbReference type="InterPro" id="IPR017953">
    <property type="entry name" value="Carbohydrate_kinase_pred_CS"/>
</dbReference>
<dbReference type="PROSITE" id="PS51383">
    <property type="entry name" value="YJEF_C_3"/>
    <property type="match status" value="1"/>
</dbReference>
<evidence type="ECO:0000256" key="10">
    <source>
        <dbReference type="ARBA" id="ARBA00023027"/>
    </source>
</evidence>
<evidence type="ECO:0000313" key="22">
    <source>
        <dbReference type="EMBL" id="MET7015461.1"/>
    </source>
</evidence>
<comment type="catalytic activity">
    <reaction evidence="1 18 19">
        <text>(6R)-NADHX = (6S)-NADHX</text>
        <dbReference type="Rhea" id="RHEA:32215"/>
        <dbReference type="ChEBI" id="CHEBI:64074"/>
        <dbReference type="ChEBI" id="CHEBI:64075"/>
        <dbReference type="EC" id="5.1.99.6"/>
    </reaction>
</comment>
<comment type="similarity">
    <text evidence="17">Belongs to the NnrD/CARKD family.</text>
</comment>
<feature type="binding site" evidence="17">
    <location>
        <position position="427"/>
    </location>
    <ligand>
        <name>(6S)-NADPHX</name>
        <dbReference type="ChEBI" id="CHEBI:64076"/>
    </ligand>
</feature>
<dbReference type="EC" id="4.2.1.136" evidence="19"/>
<dbReference type="NCBIfam" id="TIGR00197">
    <property type="entry name" value="yjeF_nterm"/>
    <property type="match status" value="1"/>
</dbReference>
<keyword evidence="10 17" id="KW-0520">NAD</keyword>
<dbReference type="PANTHER" id="PTHR12592">
    <property type="entry name" value="ATP-DEPENDENT (S)-NAD(P)H-HYDRATE DEHYDRATASE FAMILY MEMBER"/>
    <property type="match status" value="1"/>
</dbReference>
<evidence type="ECO:0000256" key="1">
    <source>
        <dbReference type="ARBA" id="ARBA00000013"/>
    </source>
</evidence>
<keyword evidence="8 17" id="KW-0521">NADP</keyword>
<name>A0ABV2TNF7_9RHOO</name>
<comment type="similarity">
    <text evidence="3 19">In the N-terminal section; belongs to the NnrE/AIBP family.</text>
</comment>
<dbReference type="InterPro" id="IPR030677">
    <property type="entry name" value="Nnr"/>
</dbReference>
<evidence type="ECO:0000256" key="18">
    <source>
        <dbReference type="HAMAP-Rule" id="MF_01966"/>
    </source>
</evidence>
<proteinExistence type="inferred from homology"/>
<evidence type="ECO:0000256" key="13">
    <source>
        <dbReference type="ARBA" id="ARBA00023268"/>
    </source>
</evidence>
<feature type="binding site" evidence="18">
    <location>
        <position position="158"/>
    </location>
    <ligand>
        <name>K(+)</name>
        <dbReference type="ChEBI" id="CHEBI:29103"/>
    </ligand>
</feature>
<evidence type="ECO:0000256" key="17">
    <source>
        <dbReference type="HAMAP-Rule" id="MF_01965"/>
    </source>
</evidence>
<evidence type="ECO:0000256" key="6">
    <source>
        <dbReference type="ARBA" id="ARBA00022741"/>
    </source>
</evidence>
<dbReference type="PANTHER" id="PTHR12592:SF0">
    <property type="entry name" value="ATP-DEPENDENT (S)-NAD(P)H-HYDRATE DEHYDRATASE"/>
    <property type="match status" value="1"/>
</dbReference>
<comment type="similarity">
    <text evidence="4 19">In the C-terminal section; belongs to the NnrD/CARKD family.</text>
</comment>
<reference evidence="22 23" key="1">
    <citation type="submission" date="2024-07" db="EMBL/GenBank/DDBJ databases">
        <title>Uliginosibacterium flavum JJ3220;KACC:17644.</title>
        <authorList>
            <person name="Kim M.K."/>
        </authorList>
    </citation>
    <scope>NUCLEOTIDE SEQUENCE [LARGE SCALE GENOMIC DNA]</scope>
    <source>
        <strain evidence="22 23">KACC:17644</strain>
    </source>
</reference>
<dbReference type="Pfam" id="PF01256">
    <property type="entry name" value="Carb_kinase"/>
    <property type="match status" value="1"/>
</dbReference>
<feature type="binding site" evidence="17">
    <location>
        <position position="360"/>
    </location>
    <ligand>
        <name>(6S)-NADPHX</name>
        <dbReference type="ChEBI" id="CHEBI:64076"/>
    </ligand>
</feature>
<gene>
    <name evidence="17" type="primary">nnrD</name>
    <name evidence="18" type="synonym">nnrE</name>
    <name evidence="22" type="ORF">ABXR19_14835</name>
</gene>
<dbReference type="PROSITE" id="PS01050">
    <property type="entry name" value="YJEF_C_2"/>
    <property type="match status" value="1"/>
</dbReference>
<comment type="catalytic activity">
    <reaction evidence="15 17 19">
        <text>(6S)-NADHX + ADP = AMP + phosphate + NADH + H(+)</text>
        <dbReference type="Rhea" id="RHEA:32223"/>
        <dbReference type="ChEBI" id="CHEBI:15378"/>
        <dbReference type="ChEBI" id="CHEBI:43474"/>
        <dbReference type="ChEBI" id="CHEBI:57945"/>
        <dbReference type="ChEBI" id="CHEBI:64074"/>
        <dbReference type="ChEBI" id="CHEBI:456215"/>
        <dbReference type="ChEBI" id="CHEBI:456216"/>
        <dbReference type="EC" id="4.2.1.136"/>
    </reaction>
</comment>
<dbReference type="Gene3D" id="3.40.1190.20">
    <property type="match status" value="1"/>
</dbReference>
<evidence type="ECO:0000256" key="12">
    <source>
        <dbReference type="ARBA" id="ARBA00023239"/>
    </source>
</evidence>
<keyword evidence="9 18" id="KW-0630">Potassium</keyword>
<dbReference type="InterPro" id="IPR004443">
    <property type="entry name" value="YjeF_N_dom"/>
</dbReference>
<keyword evidence="12 17" id="KW-0456">Lyase</keyword>
<evidence type="ECO:0000259" key="21">
    <source>
        <dbReference type="PROSITE" id="PS51385"/>
    </source>
</evidence>
<dbReference type="HAMAP" id="MF_01966">
    <property type="entry name" value="NADHX_epimerase"/>
    <property type="match status" value="1"/>
</dbReference>
<feature type="binding site" evidence="18">
    <location>
        <position position="61"/>
    </location>
    <ligand>
        <name>K(+)</name>
        <dbReference type="ChEBI" id="CHEBI:29103"/>
    </ligand>
</feature>
<evidence type="ECO:0000256" key="19">
    <source>
        <dbReference type="PIRNR" id="PIRNR017184"/>
    </source>
</evidence>
<feature type="binding site" evidence="18">
    <location>
        <position position="122"/>
    </location>
    <ligand>
        <name>K(+)</name>
        <dbReference type="ChEBI" id="CHEBI:29103"/>
    </ligand>
</feature>
<evidence type="ECO:0000256" key="8">
    <source>
        <dbReference type="ARBA" id="ARBA00022857"/>
    </source>
</evidence>
<evidence type="ECO:0000256" key="2">
    <source>
        <dbReference type="ARBA" id="ARBA00000909"/>
    </source>
</evidence>
<accession>A0ABV2TNF7</accession>
<sequence>MAFSPALPILRCRDVRAIEAAQLEAQPPLMERAGLAAAGWVEELLACSPGCVLVLAGPGNNGGDGFVLARELRRQGIEVVLVSAAKVAKLPPDAAIARQSWLDAGGQILPDFIGTQWALVVDALFGIGLTRPIDGLHADWIARLNALSCPRLALDIPSGLNADTGALIGPCVQATHTASFIALKPGLLTLDGPDYCGQVRVFDLDLPLPQAMGREISPACFTDHLLPRRRNTHKGQFGAVGVVGGAAGMQGAALLAARAALHLGPGKVFLGLLDAAGAGVDVAYPEIMWRSPADLFLLVSALVIGPGLGKGEAASVHVRRVLGFTRPLLIDADGLNLLAAEPALLGVLAGRAGASVLTPHPAEAARLLQTSVAQVQADRVSTACELARRTQAIVVLKGCGSIVATPDGRWFINSSGNSGMASGGMGDVLSGLIAALLAQGWPALEATLCGVHLHGAAADQLATQGVGPVGLTAGETILAARHLFNFWITP</sequence>
<evidence type="ECO:0000256" key="11">
    <source>
        <dbReference type="ARBA" id="ARBA00023235"/>
    </source>
</evidence>
<dbReference type="SUPFAM" id="SSF64153">
    <property type="entry name" value="YjeF N-terminal domain-like"/>
    <property type="match status" value="1"/>
</dbReference>
<evidence type="ECO:0000313" key="23">
    <source>
        <dbReference type="Proteomes" id="UP001549691"/>
    </source>
</evidence>
<dbReference type="Proteomes" id="UP001549691">
    <property type="component" value="Unassembled WGS sequence"/>
</dbReference>
<dbReference type="Pfam" id="PF03853">
    <property type="entry name" value="YjeF_N"/>
    <property type="match status" value="1"/>
</dbReference>
<feature type="binding site" evidence="18">
    <location>
        <position position="155"/>
    </location>
    <ligand>
        <name>(6S)-NADPHX</name>
        <dbReference type="ChEBI" id="CHEBI:64076"/>
    </ligand>
</feature>
<comment type="catalytic activity">
    <reaction evidence="2 18 19">
        <text>(6R)-NADPHX = (6S)-NADPHX</text>
        <dbReference type="Rhea" id="RHEA:32227"/>
        <dbReference type="ChEBI" id="CHEBI:64076"/>
        <dbReference type="ChEBI" id="CHEBI:64077"/>
        <dbReference type="EC" id="5.1.99.6"/>
    </reaction>
</comment>
<feature type="domain" description="YjeF C-terminal" evidence="20">
    <location>
        <begin position="216"/>
        <end position="487"/>
    </location>
</feature>
<dbReference type="PIRSF" id="PIRSF017184">
    <property type="entry name" value="Nnr"/>
    <property type="match status" value="1"/>
</dbReference>
<evidence type="ECO:0000256" key="15">
    <source>
        <dbReference type="ARBA" id="ARBA00048238"/>
    </source>
</evidence>
<keyword evidence="13" id="KW-0511">Multifunctional enzyme</keyword>
<dbReference type="InterPro" id="IPR000631">
    <property type="entry name" value="CARKD"/>
</dbReference>
<organism evidence="22 23">
    <name type="scientific">Uliginosibacterium flavum</name>
    <dbReference type="NCBI Taxonomy" id="1396831"/>
    <lineage>
        <taxon>Bacteria</taxon>
        <taxon>Pseudomonadati</taxon>
        <taxon>Pseudomonadota</taxon>
        <taxon>Betaproteobacteria</taxon>
        <taxon>Rhodocyclales</taxon>
        <taxon>Zoogloeaceae</taxon>
        <taxon>Uliginosibacterium</taxon>
    </lineage>
</organism>
<feature type="binding site" evidence="17">
    <location>
        <position position="426"/>
    </location>
    <ligand>
        <name>AMP</name>
        <dbReference type="ChEBI" id="CHEBI:456215"/>
    </ligand>
</feature>
<dbReference type="CDD" id="cd01171">
    <property type="entry name" value="YXKO-related"/>
    <property type="match status" value="1"/>
</dbReference>
<feature type="binding site" evidence="17">
    <location>
        <position position="252"/>
    </location>
    <ligand>
        <name>(6S)-NADPHX</name>
        <dbReference type="ChEBI" id="CHEBI:64076"/>
    </ligand>
</feature>
<keyword evidence="5 18" id="KW-0479">Metal-binding</keyword>
<keyword evidence="7 17" id="KW-0067">ATP-binding</keyword>
<evidence type="ECO:0000256" key="7">
    <source>
        <dbReference type="ARBA" id="ARBA00022840"/>
    </source>
</evidence>
<feature type="binding site" evidence="18">
    <location>
        <begin position="60"/>
        <end position="64"/>
    </location>
    <ligand>
        <name>(6S)-NADPHX</name>
        <dbReference type="ChEBI" id="CHEBI:64076"/>
    </ligand>
</feature>
<evidence type="ECO:0000259" key="20">
    <source>
        <dbReference type="PROSITE" id="PS51383"/>
    </source>
</evidence>
<keyword evidence="11 18" id="KW-0413">Isomerase</keyword>
<comment type="function">
    <text evidence="18">Catalyzes the epimerization of the S- and R-forms of NAD(P)HX, a damaged form of NAD(P)H that is a result of enzymatic or heat-dependent hydration. This is a prerequisite for the S-specific NAD(P)H-hydrate dehydratase to allow the repair of both epimers of NAD(P)HX.</text>
</comment>
<dbReference type="EMBL" id="JBEWZI010000017">
    <property type="protein sequence ID" value="MET7015461.1"/>
    <property type="molecule type" value="Genomic_DNA"/>
</dbReference>
<feature type="domain" description="YjeF N-terminal" evidence="21">
    <location>
        <begin position="10"/>
        <end position="212"/>
    </location>
</feature>
<dbReference type="HAMAP" id="MF_01965">
    <property type="entry name" value="NADHX_dehydratase"/>
    <property type="match status" value="1"/>
</dbReference>
<comment type="catalytic activity">
    <reaction evidence="16 17 19">
        <text>(6S)-NADPHX + ADP = AMP + phosphate + NADPH + H(+)</text>
        <dbReference type="Rhea" id="RHEA:32235"/>
        <dbReference type="ChEBI" id="CHEBI:15378"/>
        <dbReference type="ChEBI" id="CHEBI:43474"/>
        <dbReference type="ChEBI" id="CHEBI:57783"/>
        <dbReference type="ChEBI" id="CHEBI:64076"/>
        <dbReference type="ChEBI" id="CHEBI:456215"/>
        <dbReference type="ChEBI" id="CHEBI:456216"/>
        <dbReference type="EC" id="4.2.1.136"/>
    </reaction>
</comment>
<dbReference type="PROSITE" id="PS51385">
    <property type="entry name" value="YJEF_N"/>
    <property type="match status" value="1"/>
</dbReference>